<dbReference type="OrthoDB" id="2953893at2759"/>
<keyword evidence="4" id="KW-1185">Reference proteome</keyword>
<dbReference type="HOGENOM" id="CLU_1704479_0_0_1"/>
<organism evidence="3 4">
    <name type="scientific">Jaapia argillacea MUCL 33604</name>
    <dbReference type="NCBI Taxonomy" id="933084"/>
    <lineage>
        <taxon>Eukaryota</taxon>
        <taxon>Fungi</taxon>
        <taxon>Dikarya</taxon>
        <taxon>Basidiomycota</taxon>
        <taxon>Agaricomycotina</taxon>
        <taxon>Agaricomycetes</taxon>
        <taxon>Agaricomycetidae</taxon>
        <taxon>Jaapiales</taxon>
        <taxon>Jaapiaceae</taxon>
        <taxon>Jaapia</taxon>
    </lineage>
</organism>
<dbReference type="AlphaFoldDB" id="A0A067PD42"/>
<evidence type="ECO:0000259" key="2">
    <source>
        <dbReference type="Pfam" id="PF20152"/>
    </source>
</evidence>
<evidence type="ECO:0000313" key="3">
    <source>
        <dbReference type="EMBL" id="KDQ52833.1"/>
    </source>
</evidence>
<proteinExistence type="predicted"/>
<reference evidence="4" key="1">
    <citation type="journal article" date="2014" name="Proc. Natl. Acad. Sci. U.S.A.">
        <title>Extensive sampling of basidiomycete genomes demonstrates inadequacy of the white-rot/brown-rot paradigm for wood decay fungi.</title>
        <authorList>
            <person name="Riley R."/>
            <person name="Salamov A.A."/>
            <person name="Brown D.W."/>
            <person name="Nagy L.G."/>
            <person name="Floudas D."/>
            <person name="Held B.W."/>
            <person name="Levasseur A."/>
            <person name="Lombard V."/>
            <person name="Morin E."/>
            <person name="Otillar R."/>
            <person name="Lindquist E.A."/>
            <person name="Sun H."/>
            <person name="LaButti K.M."/>
            <person name="Schmutz J."/>
            <person name="Jabbour D."/>
            <person name="Luo H."/>
            <person name="Baker S.E."/>
            <person name="Pisabarro A.G."/>
            <person name="Walton J.D."/>
            <person name="Blanchette R.A."/>
            <person name="Henrissat B."/>
            <person name="Martin F."/>
            <person name="Cullen D."/>
            <person name="Hibbett D.S."/>
            <person name="Grigoriev I.V."/>
        </authorList>
    </citation>
    <scope>NUCLEOTIDE SEQUENCE [LARGE SCALE GENOMIC DNA]</scope>
    <source>
        <strain evidence="4">MUCL 33604</strain>
    </source>
</reference>
<feature type="domain" description="DUF6534" evidence="2">
    <location>
        <begin position="27"/>
        <end position="87"/>
    </location>
</feature>
<accession>A0A067PD42</accession>
<gene>
    <name evidence="3" type="ORF">JAAARDRAFT_197906</name>
</gene>
<evidence type="ECO:0000256" key="1">
    <source>
        <dbReference type="SAM" id="Phobius"/>
    </source>
</evidence>
<feature type="transmembrane region" description="Helical" evidence="1">
    <location>
        <begin position="20"/>
        <end position="43"/>
    </location>
</feature>
<keyword evidence="1" id="KW-1133">Transmembrane helix</keyword>
<dbReference type="PANTHER" id="PTHR40465">
    <property type="entry name" value="CHROMOSOME 1, WHOLE GENOME SHOTGUN SEQUENCE"/>
    <property type="match status" value="1"/>
</dbReference>
<name>A0A067PD42_9AGAM</name>
<evidence type="ECO:0000313" key="4">
    <source>
        <dbReference type="Proteomes" id="UP000027265"/>
    </source>
</evidence>
<protein>
    <recommendedName>
        <fullName evidence="2">DUF6534 domain-containing protein</fullName>
    </recommendedName>
</protein>
<sequence length="154" mass="16748">MSNFLPNFSDWERPQMQIPIVGSLILAALVDCAITASLTWSLHKSKTGLPTADDLVTRLIRCESSVLTIQTGMITAVVAVIDLILYLSSTIGGVSSIQVQVTTGVAEAFEMIQPPVKLVPGDWSDASTSATKHTETNIEDTPRGQYEIQWSRRS</sequence>
<dbReference type="Proteomes" id="UP000027265">
    <property type="component" value="Unassembled WGS sequence"/>
</dbReference>
<dbReference type="InParanoid" id="A0A067PD42"/>
<dbReference type="EMBL" id="KL197737">
    <property type="protein sequence ID" value="KDQ52833.1"/>
    <property type="molecule type" value="Genomic_DNA"/>
</dbReference>
<dbReference type="InterPro" id="IPR045339">
    <property type="entry name" value="DUF6534"/>
</dbReference>
<keyword evidence="1" id="KW-0472">Membrane</keyword>
<dbReference type="PANTHER" id="PTHR40465:SF1">
    <property type="entry name" value="DUF6534 DOMAIN-CONTAINING PROTEIN"/>
    <property type="match status" value="1"/>
</dbReference>
<feature type="transmembrane region" description="Helical" evidence="1">
    <location>
        <begin position="64"/>
        <end position="87"/>
    </location>
</feature>
<keyword evidence="1" id="KW-0812">Transmembrane</keyword>
<dbReference type="Pfam" id="PF20152">
    <property type="entry name" value="DUF6534"/>
    <property type="match status" value="1"/>
</dbReference>